<feature type="compositionally biased region" description="Basic and acidic residues" evidence="1">
    <location>
        <begin position="432"/>
        <end position="456"/>
    </location>
</feature>
<organism evidence="3 4">
    <name type="scientific">Phaeomoniella chlamydospora</name>
    <name type="common">Phaeoacremonium chlamydosporum</name>
    <dbReference type="NCBI Taxonomy" id="158046"/>
    <lineage>
        <taxon>Eukaryota</taxon>
        <taxon>Fungi</taxon>
        <taxon>Dikarya</taxon>
        <taxon>Ascomycota</taxon>
        <taxon>Pezizomycotina</taxon>
        <taxon>Eurotiomycetes</taxon>
        <taxon>Chaetothyriomycetidae</taxon>
        <taxon>Phaeomoniellales</taxon>
        <taxon>Phaeomoniellaceae</taxon>
        <taxon>Phaeomoniella</taxon>
    </lineage>
</organism>
<sequence>MIDYDDYKTSQPSRREPPLSSVKHFDKLERNDLLRPGSRSGTTSEVERDNRRRDGGKKPVSIHQYERDEGYSSQRDDLNDRRGSRSHHERHESKDRSGINSVLAAAGLGVTSVAAAALKDKHDERGNKDKDKDYETDSRRSERDKRQQGRDTEFDMDRRDRRHDKPRSSEQTKEKSDSESGREKRHRRRRHRESVGAEIIDSESSIDKLNAATATAAGTAPVSTMTEEPKERHRHRHRHRRHRSRDHEAKEFRDDGNEMVGSPTDLRNEDSKELRPRKTVTLVEPQKNEAPEVKPKGILKPPRQAFPEDPNPTREGVAPLKDATKKGIPTGARWTKINRILVNPEALEASQERFEERDNYVIVLRVLSREEVQKLADKTREIREAREKVTDRKSDRSEEDDRNRSNRTSRDEDDDSVTDSDYSSSDSYFSDEEVHHPDDHRRNRPQAEEQRTERPLPLEAPPEQYLPSFPPPTSQPEAAFVPVPRPTQMNQLNMPPQHLQQPQQQQ</sequence>
<feature type="compositionally biased region" description="Basic and acidic residues" evidence="1">
    <location>
        <begin position="1"/>
        <end position="33"/>
    </location>
</feature>
<feature type="compositionally biased region" description="Basic and acidic residues" evidence="1">
    <location>
        <begin position="373"/>
        <end position="410"/>
    </location>
</feature>
<feature type="compositionally biased region" description="Low complexity" evidence="1">
    <location>
        <begin position="211"/>
        <end position="220"/>
    </location>
</feature>
<feature type="compositionally biased region" description="Basic and acidic residues" evidence="1">
    <location>
        <begin position="45"/>
        <end position="57"/>
    </location>
</feature>
<proteinExistence type="predicted"/>
<feature type="compositionally biased region" description="Basic and acidic residues" evidence="1">
    <location>
        <begin position="118"/>
        <end position="159"/>
    </location>
</feature>
<dbReference type="Pfam" id="PF26118">
    <property type="entry name" value="DUF8035"/>
    <property type="match status" value="1"/>
</dbReference>
<feature type="region of interest" description="Disordered" evidence="1">
    <location>
        <begin position="373"/>
        <end position="506"/>
    </location>
</feature>
<comment type="caution">
    <text evidence="3">The sequence shown here is derived from an EMBL/GenBank/DDBJ whole genome shotgun (WGS) entry which is preliminary data.</text>
</comment>
<feature type="compositionally biased region" description="Basic and acidic residues" evidence="1">
    <location>
        <begin position="166"/>
        <end position="182"/>
    </location>
</feature>
<keyword evidence="4" id="KW-1185">Reference proteome</keyword>
<feature type="compositionally biased region" description="Basic and acidic residues" evidence="1">
    <location>
        <begin position="266"/>
        <end position="276"/>
    </location>
</feature>
<dbReference type="AlphaFoldDB" id="A0A0G2GQU6"/>
<dbReference type="InterPro" id="IPR058348">
    <property type="entry name" value="DUF8035"/>
</dbReference>
<feature type="domain" description="DUF8035" evidence="2">
    <location>
        <begin position="332"/>
        <end position="385"/>
    </location>
</feature>
<feature type="compositionally biased region" description="Low complexity" evidence="1">
    <location>
        <begin position="419"/>
        <end position="428"/>
    </location>
</feature>
<feature type="compositionally biased region" description="Basic residues" evidence="1">
    <location>
        <begin position="183"/>
        <end position="192"/>
    </location>
</feature>
<name>A0A0G2GQU6_PHACM</name>
<evidence type="ECO:0000313" key="4">
    <source>
        <dbReference type="Proteomes" id="UP000053317"/>
    </source>
</evidence>
<evidence type="ECO:0000259" key="2">
    <source>
        <dbReference type="Pfam" id="PF26118"/>
    </source>
</evidence>
<feature type="compositionally biased region" description="Basic and acidic residues" evidence="1">
    <location>
        <begin position="245"/>
        <end position="256"/>
    </location>
</feature>
<dbReference type="EMBL" id="LCWF01000109">
    <property type="protein sequence ID" value="KKY19195.1"/>
    <property type="molecule type" value="Genomic_DNA"/>
</dbReference>
<protein>
    <recommendedName>
        <fullName evidence="2">DUF8035 domain-containing protein</fullName>
    </recommendedName>
</protein>
<feature type="compositionally biased region" description="Basic residues" evidence="1">
    <location>
        <begin position="232"/>
        <end position="244"/>
    </location>
</feature>
<evidence type="ECO:0000256" key="1">
    <source>
        <dbReference type="SAM" id="MobiDB-lite"/>
    </source>
</evidence>
<dbReference type="Proteomes" id="UP000053317">
    <property type="component" value="Unassembled WGS sequence"/>
</dbReference>
<dbReference type="OrthoDB" id="5418088at2759"/>
<evidence type="ECO:0000313" key="3">
    <source>
        <dbReference type="EMBL" id="KKY19195.1"/>
    </source>
</evidence>
<feature type="compositionally biased region" description="Low complexity" evidence="1">
    <location>
        <begin position="490"/>
        <end position="506"/>
    </location>
</feature>
<dbReference type="PANTHER" id="PTHR42081">
    <property type="entry name" value="ZINC FINGER PROTEIN DHHC DOMAIN CONTAINING PROTEIN"/>
    <property type="match status" value="1"/>
</dbReference>
<reference evidence="3 4" key="1">
    <citation type="submission" date="2015-05" db="EMBL/GenBank/DDBJ databases">
        <title>Distinctive expansion of gene families associated with plant cell wall degradation and secondary metabolism in the genomes of grapevine trunk pathogens.</title>
        <authorList>
            <person name="Lawrence D.P."/>
            <person name="Travadon R."/>
            <person name="Rolshausen P.E."/>
            <person name="Baumgartner K."/>
        </authorList>
    </citation>
    <scope>NUCLEOTIDE SEQUENCE [LARGE SCALE GENOMIC DNA]</scope>
    <source>
        <strain evidence="3">UCRPC4</strain>
    </source>
</reference>
<feature type="region of interest" description="Disordered" evidence="1">
    <location>
        <begin position="117"/>
        <end position="329"/>
    </location>
</feature>
<feature type="region of interest" description="Disordered" evidence="1">
    <location>
        <begin position="1"/>
        <end position="100"/>
    </location>
</feature>
<accession>A0A0G2GQU6</accession>
<feature type="compositionally biased region" description="Basic and acidic residues" evidence="1">
    <location>
        <begin position="64"/>
        <end position="83"/>
    </location>
</feature>
<gene>
    <name evidence="3" type="ORF">UCRPC4_g04569</name>
</gene>
<dbReference type="PANTHER" id="PTHR42081:SF1">
    <property type="entry name" value="ZINC FINGER PROTEIN DHHC DOMAIN CONTAINING PROTEIN"/>
    <property type="match status" value="1"/>
</dbReference>
<reference evidence="3 4" key="2">
    <citation type="submission" date="2015-05" db="EMBL/GenBank/DDBJ databases">
        <authorList>
            <person name="Morales-Cruz A."/>
            <person name="Amrine K.C."/>
            <person name="Cantu D."/>
        </authorList>
    </citation>
    <scope>NUCLEOTIDE SEQUENCE [LARGE SCALE GENOMIC DNA]</scope>
    <source>
        <strain evidence="3">UCRPC4</strain>
    </source>
</reference>
<feature type="compositionally biased region" description="Basic and acidic residues" evidence="1">
    <location>
        <begin position="286"/>
        <end position="295"/>
    </location>
</feature>